<proteinExistence type="predicted"/>
<evidence type="ECO:0000313" key="2">
    <source>
        <dbReference type="Proteomes" id="UP001519460"/>
    </source>
</evidence>
<reference evidence="1 2" key="1">
    <citation type="journal article" date="2023" name="Sci. Data">
        <title>Genome assembly of the Korean intertidal mud-creeper Batillaria attramentaria.</title>
        <authorList>
            <person name="Patra A.K."/>
            <person name="Ho P.T."/>
            <person name="Jun S."/>
            <person name="Lee S.J."/>
            <person name="Kim Y."/>
            <person name="Won Y.J."/>
        </authorList>
    </citation>
    <scope>NUCLEOTIDE SEQUENCE [LARGE SCALE GENOMIC DNA]</scope>
    <source>
        <strain evidence="1">Wonlab-2016</strain>
    </source>
</reference>
<dbReference type="Proteomes" id="UP001519460">
    <property type="component" value="Unassembled WGS sequence"/>
</dbReference>
<accession>A0ABD0KYY4</accession>
<keyword evidence="2" id="KW-1185">Reference proteome</keyword>
<dbReference type="AlphaFoldDB" id="A0ABD0KYY4"/>
<name>A0ABD0KYY4_9CAEN</name>
<dbReference type="EMBL" id="JACVVK020000105">
    <property type="protein sequence ID" value="KAK7492201.1"/>
    <property type="molecule type" value="Genomic_DNA"/>
</dbReference>
<comment type="caution">
    <text evidence="1">The sequence shown here is derived from an EMBL/GenBank/DDBJ whole genome shotgun (WGS) entry which is preliminary data.</text>
</comment>
<protein>
    <submittedName>
        <fullName evidence="1">Uncharacterized protein</fullName>
    </submittedName>
</protein>
<sequence>MSLLQQLRPTPWELEKRRWGPRKYDPNYNLYQHLRPLTVAEARETRPIKHPNPVHVTESGERWYPSKNGWLNRDLMEKFSADLAYKSEVMREYVQYVPIVKPPDYGNTKFMRLPDMVSLRPPRYYACAQDWQRVVNYNDVHDGRLPEHKAWPPVQDEQRGFPAHVGPRSDLHPKLYRGPRTDEEVEQVGKQIRGLVRKEKLMPHVRPTVNQATWTQWQARPYEQLERPADRNPVWMKSYQHAIHKSVDFTCRLHS</sequence>
<gene>
    <name evidence="1" type="ORF">BaRGS_00016498</name>
</gene>
<evidence type="ECO:0000313" key="1">
    <source>
        <dbReference type="EMBL" id="KAK7492201.1"/>
    </source>
</evidence>
<organism evidence="1 2">
    <name type="scientific">Batillaria attramentaria</name>
    <dbReference type="NCBI Taxonomy" id="370345"/>
    <lineage>
        <taxon>Eukaryota</taxon>
        <taxon>Metazoa</taxon>
        <taxon>Spiralia</taxon>
        <taxon>Lophotrochozoa</taxon>
        <taxon>Mollusca</taxon>
        <taxon>Gastropoda</taxon>
        <taxon>Caenogastropoda</taxon>
        <taxon>Sorbeoconcha</taxon>
        <taxon>Cerithioidea</taxon>
        <taxon>Batillariidae</taxon>
        <taxon>Batillaria</taxon>
    </lineage>
</organism>